<proteinExistence type="predicted"/>
<organism evidence="1 2">
    <name type="scientific">Pieris brassicae</name>
    <name type="common">White butterfly</name>
    <name type="synonym">Large white butterfly</name>
    <dbReference type="NCBI Taxonomy" id="7116"/>
    <lineage>
        <taxon>Eukaryota</taxon>
        <taxon>Metazoa</taxon>
        <taxon>Ecdysozoa</taxon>
        <taxon>Arthropoda</taxon>
        <taxon>Hexapoda</taxon>
        <taxon>Insecta</taxon>
        <taxon>Pterygota</taxon>
        <taxon>Neoptera</taxon>
        <taxon>Endopterygota</taxon>
        <taxon>Lepidoptera</taxon>
        <taxon>Glossata</taxon>
        <taxon>Ditrysia</taxon>
        <taxon>Papilionoidea</taxon>
        <taxon>Pieridae</taxon>
        <taxon>Pierinae</taxon>
        <taxon>Pieris</taxon>
    </lineage>
</organism>
<dbReference type="AlphaFoldDB" id="A0A9P0TJQ6"/>
<evidence type="ECO:0000313" key="2">
    <source>
        <dbReference type="Proteomes" id="UP001152562"/>
    </source>
</evidence>
<reference evidence="1" key="1">
    <citation type="submission" date="2022-05" db="EMBL/GenBank/DDBJ databases">
        <authorList>
            <person name="Okamura Y."/>
        </authorList>
    </citation>
    <scope>NUCLEOTIDE SEQUENCE</scope>
</reference>
<name>A0A9P0TJQ6_PIEBR</name>
<comment type="caution">
    <text evidence="1">The sequence shown here is derived from an EMBL/GenBank/DDBJ whole genome shotgun (WGS) entry which is preliminary data.</text>
</comment>
<keyword evidence="2" id="KW-1185">Reference proteome</keyword>
<sequence length="111" mass="12818">MQYTKEVPKDVLIKGRRNRSENVYGGNVWRGRVRRGISRKWVKVALGRRPSSERLSYRRAGMTTMHCNSTTARVQYEIGGNQRPGPLHSPNPIYILGERNKINTVTFPRVH</sequence>
<dbReference type="Proteomes" id="UP001152562">
    <property type="component" value="Unassembled WGS sequence"/>
</dbReference>
<gene>
    <name evidence="1" type="ORF">PIBRA_LOCUS8392</name>
</gene>
<evidence type="ECO:0000313" key="1">
    <source>
        <dbReference type="EMBL" id="CAH4031940.1"/>
    </source>
</evidence>
<accession>A0A9P0TJQ6</accession>
<dbReference type="EMBL" id="CALOZG010000020">
    <property type="protein sequence ID" value="CAH4031940.1"/>
    <property type="molecule type" value="Genomic_DNA"/>
</dbReference>
<protein>
    <submittedName>
        <fullName evidence="1">Uncharacterized protein</fullName>
    </submittedName>
</protein>